<dbReference type="AlphaFoldDB" id="A0A9D3NYW5"/>
<organism evidence="1 2">
    <name type="scientific">Hemibagrus wyckioides</name>
    <dbReference type="NCBI Taxonomy" id="337641"/>
    <lineage>
        <taxon>Eukaryota</taxon>
        <taxon>Metazoa</taxon>
        <taxon>Chordata</taxon>
        <taxon>Craniata</taxon>
        <taxon>Vertebrata</taxon>
        <taxon>Euteleostomi</taxon>
        <taxon>Actinopterygii</taxon>
        <taxon>Neopterygii</taxon>
        <taxon>Teleostei</taxon>
        <taxon>Ostariophysi</taxon>
        <taxon>Siluriformes</taxon>
        <taxon>Bagridae</taxon>
        <taxon>Hemibagrus</taxon>
    </lineage>
</organism>
<gene>
    <name evidence="1" type="ORF">KOW79_005630</name>
</gene>
<comment type="caution">
    <text evidence="1">The sequence shown here is derived from an EMBL/GenBank/DDBJ whole genome shotgun (WGS) entry which is preliminary data.</text>
</comment>
<proteinExistence type="predicted"/>
<dbReference type="EMBL" id="JAHKSW010000006">
    <property type="protein sequence ID" value="KAG7331661.1"/>
    <property type="molecule type" value="Genomic_DNA"/>
</dbReference>
<protein>
    <submittedName>
        <fullName evidence="1">Uncharacterized protein</fullName>
    </submittedName>
</protein>
<evidence type="ECO:0000313" key="2">
    <source>
        <dbReference type="Proteomes" id="UP000824219"/>
    </source>
</evidence>
<reference evidence="1 2" key="1">
    <citation type="submission" date="2021-06" db="EMBL/GenBank/DDBJ databases">
        <title>Chromosome-level genome assembly of the red-tail catfish (Hemibagrus wyckioides).</title>
        <authorList>
            <person name="Shao F."/>
        </authorList>
    </citation>
    <scope>NUCLEOTIDE SEQUENCE [LARGE SCALE GENOMIC DNA]</scope>
    <source>
        <strain evidence="1">EC202008001</strain>
        <tissue evidence="1">Blood</tissue>
    </source>
</reference>
<evidence type="ECO:0000313" key="1">
    <source>
        <dbReference type="EMBL" id="KAG7331661.1"/>
    </source>
</evidence>
<keyword evidence="2" id="KW-1185">Reference proteome</keyword>
<sequence length="87" mass="9830">MKHLRDHFVVKSTVQSSTKTCIKTASQAVRNGHKSNGLRWIGFKVNQLRPFLMGGVCASKKSARSWRLERMQLGSAARSLRAHKVCY</sequence>
<name>A0A9D3NYW5_9TELE</name>
<dbReference type="Proteomes" id="UP000824219">
    <property type="component" value="Linkage Group LG06"/>
</dbReference>
<accession>A0A9D3NYW5</accession>